<reference evidence="2 3" key="1">
    <citation type="journal article" date="2018" name="Mol. Biol. Evol.">
        <title>Broad Genomic Sampling Reveals a Smut Pathogenic Ancestry of the Fungal Clade Ustilaginomycotina.</title>
        <authorList>
            <person name="Kijpornyongpan T."/>
            <person name="Mondo S.J."/>
            <person name="Barry K."/>
            <person name="Sandor L."/>
            <person name="Lee J."/>
            <person name="Lipzen A."/>
            <person name="Pangilinan J."/>
            <person name="LaButti K."/>
            <person name="Hainaut M."/>
            <person name="Henrissat B."/>
            <person name="Grigoriev I.V."/>
            <person name="Spatafora J.W."/>
            <person name="Aime M.C."/>
        </authorList>
    </citation>
    <scope>NUCLEOTIDE SEQUENCE [LARGE SCALE GENOMIC DNA]</scope>
    <source>
        <strain evidence="2 3">MCA 4718</strain>
    </source>
</reference>
<keyword evidence="3" id="KW-1185">Reference proteome</keyword>
<dbReference type="EMBL" id="KZ819332">
    <property type="protein sequence ID" value="PWN19288.1"/>
    <property type="molecule type" value="Genomic_DNA"/>
</dbReference>
<feature type="non-terminal residue" evidence="2">
    <location>
        <position position="314"/>
    </location>
</feature>
<feature type="transmembrane region" description="Helical" evidence="1">
    <location>
        <begin position="37"/>
        <end position="64"/>
    </location>
</feature>
<accession>A0A316U372</accession>
<dbReference type="InterPro" id="IPR031606">
    <property type="entry name" value="Kch1/2"/>
</dbReference>
<dbReference type="Proteomes" id="UP000245942">
    <property type="component" value="Unassembled WGS sequence"/>
</dbReference>
<dbReference type="STRING" id="1684307.A0A316U372"/>
<feature type="transmembrane region" description="Helical" evidence="1">
    <location>
        <begin position="180"/>
        <end position="196"/>
    </location>
</feature>
<dbReference type="PANTHER" id="PTHR36424">
    <property type="entry name" value="PHEROMONE-REGULATED MEMBRANE PROTEIN 6"/>
    <property type="match status" value="1"/>
</dbReference>
<name>A0A316U372_9BASI</name>
<dbReference type="AlphaFoldDB" id="A0A316U372"/>
<dbReference type="RefSeq" id="XP_025346448.1">
    <property type="nucleotide sequence ID" value="XM_025490438.1"/>
</dbReference>
<evidence type="ECO:0000256" key="1">
    <source>
        <dbReference type="SAM" id="Phobius"/>
    </source>
</evidence>
<gene>
    <name evidence="2" type="ORF">BCV69DRAFT_251608</name>
</gene>
<dbReference type="GeneID" id="37012172"/>
<evidence type="ECO:0000313" key="2">
    <source>
        <dbReference type="EMBL" id="PWN19288.1"/>
    </source>
</evidence>
<dbReference type="Pfam" id="PF16944">
    <property type="entry name" value="KCH"/>
    <property type="match status" value="1"/>
</dbReference>
<feature type="transmembrane region" description="Helical" evidence="1">
    <location>
        <begin position="89"/>
        <end position="107"/>
    </location>
</feature>
<keyword evidence="1" id="KW-0812">Transmembrane</keyword>
<dbReference type="GO" id="GO:0015079">
    <property type="term" value="F:potassium ion transmembrane transporter activity"/>
    <property type="evidence" value="ECO:0007669"/>
    <property type="project" value="InterPro"/>
</dbReference>
<dbReference type="PANTHER" id="PTHR36424:SF1">
    <property type="entry name" value="LOW AFFINITY K(+) TRANSPORTER 1-RELATED"/>
    <property type="match status" value="1"/>
</dbReference>
<proteinExistence type="predicted"/>
<keyword evidence="1" id="KW-1133">Transmembrane helix</keyword>
<keyword evidence="1" id="KW-0472">Membrane</keyword>
<protein>
    <submittedName>
        <fullName evidence="2">Uncharacterized protein</fullName>
    </submittedName>
</protein>
<feature type="transmembrane region" description="Helical" evidence="1">
    <location>
        <begin position="208"/>
        <end position="241"/>
    </location>
</feature>
<organism evidence="2 3">
    <name type="scientific">Pseudomicrostroma glucosiphilum</name>
    <dbReference type="NCBI Taxonomy" id="1684307"/>
    <lineage>
        <taxon>Eukaryota</taxon>
        <taxon>Fungi</taxon>
        <taxon>Dikarya</taxon>
        <taxon>Basidiomycota</taxon>
        <taxon>Ustilaginomycotina</taxon>
        <taxon>Exobasidiomycetes</taxon>
        <taxon>Microstromatales</taxon>
        <taxon>Microstromatales incertae sedis</taxon>
        <taxon>Pseudomicrostroma</taxon>
    </lineage>
</organism>
<evidence type="ECO:0000313" key="3">
    <source>
        <dbReference type="Proteomes" id="UP000245942"/>
    </source>
</evidence>
<dbReference type="GO" id="GO:0005886">
    <property type="term" value="C:plasma membrane"/>
    <property type="evidence" value="ECO:0007669"/>
    <property type="project" value="InterPro"/>
</dbReference>
<dbReference type="OrthoDB" id="2128042at2759"/>
<sequence>MCCGSADWKREEVPDHKFDFIDVRDYHNTGLWTRTRYGFLFVLVIKSIAVYIADIYTAVTLLAFNKFNGSIYTEVENNPDNTVAVPIKYGKWIFFGCILFSFLLLAYEAHKSRAIIRSRDISYAYTNVMANNYYSLRSYDHFCFFSQINNSTKKKDEIAFFIFFTFKGWKRLVVADGPRQVINGLTLYGLILVSGYSTNVEDYYGGNIITGIMLLTMIFTLVVFTGSAILLAIASIMYLPLLCYMKGNLKEFCCHKIDKRVTELIQLKKKERVAKQAAIARAEAKGDFSHLMNKKGIIVGQKMMQPTLPNVDVD</sequence>